<dbReference type="InterPro" id="IPR008271">
    <property type="entry name" value="Ser/Thr_kinase_AS"/>
</dbReference>
<evidence type="ECO:0000259" key="1">
    <source>
        <dbReference type="PROSITE" id="PS50011"/>
    </source>
</evidence>
<dbReference type="OrthoDB" id="122279at2759"/>
<accession>A0A8H6HP17</accession>
<dbReference type="InterPro" id="IPR051681">
    <property type="entry name" value="Ser/Thr_Kinases-Pseudokinases"/>
</dbReference>
<dbReference type="SMART" id="SM00220">
    <property type="entry name" value="S_TKc"/>
    <property type="match status" value="1"/>
</dbReference>
<dbReference type="PANTHER" id="PTHR44329">
    <property type="entry name" value="SERINE/THREONINE-PROTEIN KINASE TNNI3K-RELATED"/>
    <property type="match status" value="1"/>
</dbReference>
<dbReference type="PANTHER" id="PTHR44329:SF261">
    <property type="entry name" value="ZINC FINGER CONTAINING PROTEIN KINASE-RELATED"/>
    <property type="match status" value="1"/>
</dbReference>
<organism evidence="2 3">
    <name type="scientific">Ephemerocybe angulata</name>
    <dbReference type="NCBI Taxonomy" id="980116"/>
    <lineage>
        <taxon>Eukaryota</taxon>
        <taxon>Fungi</taxon>
        <taxon>Dikarya</taxon>
        <taxon>Basidiomycota</taxon>
        <taxon>Agaricomycotina</taxon>
        <taxon>Agaricomycetes</taxon>
        <taxon>Agaricomycetidae</taxon>
        <taxon>Agaricales</taxon>
        <taxon>Agaricineae</taxon>
        <taxon>Psathyrellaceae</taxon>
        <taxon>Ephemerocybe</taxon>
    </lineage>
</organism>
<evidence type="ECO:0000313" key="2">
    <source>
        <dbReference type="EMBL" id="KAF6750549.1"/>
    </source>
</evidence>
<keyword evidence="2" id="KW-0418">Kinase</keyword>
<dbReference type="EMBL" id="JACGCI010000056">
    <property type="protein sequence ID" value="KAF6750549.1"/>
    <property type="molecule type" value="Genomic_DNA"/>
</dbReference>
<reference evidence="2 3" key="1">
    <citation type="submission" date="2020-07" db="EMBL/GenBank/DDBJ databases">
        <title>Comparative genomics of pyrophilous fungi reveals a link between fire events and developmental genes.</title>
        <authorList>
            <consortium name="DOE Joint Genome Institute"/>
            <person name="Steindorff A.S."/>
            <person name="Carver A."/>
            <person name="Calhoun S."/>
            <person name="Stillman K."/>
            <person name="Liu H."/>
            <person name="Lipzen A."/>
            <person name="Pangilinan J."/>
            <person name="Labutti K."/>
            <person name="Bruns T.D."/>
            <person name="Grigoriev I.V."/>
        </authorList>
    </citation>
    <scope>NUCLEOTIDE SEQUENCE [LARGE SCALE GENOMIC DNA]</scope>
    <source>
        <strain evidence="2 3">CBS 144469</strain>
    </source>
</reference>
<dbReference type="InterPro" id="IPR000719">
    <property type="entry name" value="Prot_kinase_dom"/>
</dbReference>
<dbReference type="Gene3D" id="1.10.510.10">
    <property type="entry name" value="Transferase(Phosphotransferase) domain 1"/>
    <property type="match status" value="1"/>
</dbReference>
<sequence>MDNPNYGSSLESALNCVRDSSPILTALWPSPFQSTPKALDLTQIFLDISLNQTASRALTRLEGDQAQAVLDALQASAPRHQGNWNQHLRILCLLLRLAKLSSLYPRSVLLEGVTREGAHALTAGHFGEIWKGSFRGESVCVKVLKVYQRGDINKLLNAFTREALLWNHMRHDNVLPFQGIHRLPGDEAGRIALISPWMENGNIVDYLARCPMPDRYALARDVCEGLAYLHKQDIIHGDLKGVNILVDGAGRARVADFGLSFIVQSEILRWTASTTTVSQGGTVRWQAPELFNPEMEDAKSTKLTDIYSLGCVFYEIFTGQIPFYEVQKEYTVISFVLSGKQPSRPSPGSKPFTDWGLTETFWTMCIEGCWNREPQGRPQLSEVLSSLSSTSGQAVVSPISPTDLL</sequence>
<keyword evidence="2" id="KW-0808">Transferase</keyword>
<gene>
    <name evidence="2" type="ORF">DFP72DRAFT_817698</name>
</gene>
<name>A0A8H6HP17_9AGAR</name>
<dbReference type="Proteomes" id="UP000521943">
    <property type="component" value="Unassembled WGS sequence"/>
</dbReference>
<dbReference type="GO" id="GO:0005524">
    <property type="term" value="F:ATP binding"/>
    <property type="evidence" value="ECO:0007669"/>
    <property type="project" value="InterPro"/>
</dbReference>
<dbReference type="SUPFAM" id="SSF56112">
    <property type="entry name" value="Protein kinase-like (PK-like)"/>
    <property type="match status" value="1"/>
</dbReference>
<protein>
    <submittedName>
        <fullName evidence="2">Kinase-like domain-containing protein</fullName>
    </submittedName>
</protein>
<dbReference type="AlphaFoldDB" id="A0A8H6HP17"/>
<dbReference type="PROSITE" id="PS00108">
    <property type="entry name" value="PROTEIN_KINASE_ST"/>
    <property type="match status" value="1"/>
</dbReference>
<dbReference type="Pfam" id="PF07714">
    <property type="entry name" value="PK_Tyr_Ser-Thr"/>
    <property type="match status" value="1"/>
</dbReference>
<dbReference type="InterPro" id="IPR011009">
    <property type="entry name" value="Kinase-like_dom_sf"/>
</dbReference>
<comment type="caution">
    <text evidence="2">The sequence shown here is derived from an EMBL/GenBank/DDBJ whole genome shotgun (WGS) entry which is preliminary data.</text>
</comment>
<dbReference type="PROSITE" id="PS50011">
    <property type="entry name" value="PROTEIN_KINASE_DOM"/>
    <property type="match status" value="1"/>
</dbReference>
<keyword evidence="3" id="KW-1185">Reference proteome</keyword>
<evidence type="ECO:0000313" key="3">
    <source>
        <dbReference type="Proteomes" id="UP000521943"/>
    </source>
</evidence>
<dbReference type="InterPro" id="IPR001245">
    <property type="entry name" value="Ser-Thr/Tyr_kinase_cat_dom"/>
</dbReference>
<proteinExistence type="predicted"/>
<dbReference type="GO" id="GO:0004674">
    <property type="term" value="F:protein serine/threonine kinase activity"/>
    <property type="evidence" value="ECO:0007669"/>
    <property type="project" value="TreeGrafter"/>
</dbReference>
<feature type="domain" description="Protein kinase" evidence="1">
    <location>
        <begin position="115"/>
        <end position="396"/>
    </location>
</feature>